<feature type="compositionally biased region" description="Low complexity" evidence="6">
    <location>
        <begin position="89"/>
        <end position="108"/>
    </location>
</feature>
<reference evidence="10" key="1">
    <citation type="submission" date="2023-07" db="EMBL/GenBank/DDBJ databases">
        <title>30 novel species of actinomycetes from the DSMZ collection.</title>
        <authorList>
            <person name="Nouioui I."/>
        </authorList>
    </citation>
    <scope>NUCLEOTIDE SEQUENCE [LARGE SCALE GENOMIC DNA]</scope>
    <source>
        <strain evidence="10">DSM 41982</strain>
    </source>
</reference>
<name>A0ABD5E0K5_9ACTN</name>
<comment type="caution">
    <text evidence="9">The sequence shown here is derived from an EMBL/GenBank/DDBJ whole genome shotgun (WGS) entry which is preliminary data.</text>
</comment>
<evidence type="ECO:0000256" key="4">
    <source>
        <dbReference type="ARBA" id="ARBA00022989"/>
    </source>
</evidence>
<evidence type="ECO:0000256" key="7">
    <source>
        <dbReference type="SAM" id="Phobius"/>
    </source>
</evidence>
<evidence type="ECO:0000256" key="6">
    <source>
        <dbReference type="SAM" id="MobiDB-lite"/>
    </source>
</evidence>
<gene>
    <name evidence="9" type="ORF">RM574_03600</name>
</gene>
<feature type="transmembrane region" description="Helical" evidence="7">
    <location>
        <begin position="459"/>
        <end position="478"/>
    </location>
</feature>
<feature type="domain" description="Major facilitator superfamily (MFS) profile" evidence="8">
    <location>
        <begin position="118"/>
        <end position="549"/>
    </location>
</feature>
<dbReference type="Proteomes" id="UP001183607">
    <property type="component" value="Unassembled WGS sequence"/>
</dbReference>
<evidence type="ECO:0000256" key="5">
    <source>
        <dbReference type="ARBA" id="ARBA00023136"/>
    </source>
</evidence>
<feature type="region of interest" description="Disordered" evidence="6">
    <location>
        <begin position="1"/>
        <end position="112"/>
    </location>
</feature>
<keyword evidence="4 7" id="KW-1133">Transmembrane helix</keyword>
<dbReference type="Pfam" id="PF07690">
    <property type="entry name" value="MFS_1"/>
    <property type="match status" value="1"/>
</dbReference>
<keyword evidence="5 7" id="KW-0472">Membrane</keyword>
<dbReference type="AlphaFoldDB" id="A0ABD5E0K5"/>
<keyword evidence="2" id="KW-0813">Transport</keyword>
<protein>
    <submittedName>
        <fullName evidence="9">MFS transporter</fullName>
    </submittedName>
</protein>
<dbReference type="PANTHER" id="PTHR23501">
    <property type="entry name" value="MAJOR FACILITATOR SUPERFAMILY"/>
    <property type="match status" value="1"/>
</dbReference>
<dbReference type="SUPFAM" id="SSF103473">
    <property type="entry name" value="MFS general substrate transporter"/>
    <property type="match status" value="1"/>
</dbReference>
<feature type="transmembrane region" description="Helical" evidence="7">
    <location>
        <begin position="499"/>
        <end position="521"/>
    </location>
</feature>
<organism evidence="9 10">
    <name type="scientific">Streptomyces evansiae</name>
    <dbReference type="NCBI Taxonomy" id="3075535"/>
    <lineage>
        <taxon>Bacteria</taxon>
        <taxon>Bacillati</taxon>
        <taxon>Actinomycetota</taxon>
        <taxon>Actinomycetes</taxon>
        <taxon>Kitasatosporales</taxon>
        <taxon>Streptomycetaceae</taxon>
        <taxon>Streptomyces</taxon>
    </lineage>
</organism>
<feature type="transmembrane region" description="Helical" evidence="7">
    <location>
        <begin position="336"/>
        <end position="354"/>
    </location>
</feature>
<proteinExistence type="predicted"/>
<dbReference type="RefSeq" id="WP_254667166.1">
    <property type="nucleotide sequence ID" value="NZ_JAVRER010000004.1"/>
</dbReference>
<feature type="transmembrane region" description="Helical" evidence="7">
    <location>
        <begin position="527"/>
        <end position="548"/>
    </location>
</feature>
<dbReference type="InterPro" id="IPR011701">
    <property type="entry name" value="MFS"/>
</dbReference>
<dbReference type="GO" id="GO:0005886">
    <property type="term" value="C:plasma membrane"/>
    <property type="evidence" value="ECO:0007669"/>
    <property type="project" value="UniProtKB-SubCell"/>
</dbReference>
<feature type="transmembrane region" description="Helical" evidence="7">
    <location>
        <begin position="271"/>
        <end position="291"/>
    </location>
</feature>
<feature type="transmembrane region" description="Helical" evidence="7">
    <location>
        <begin position="118"/>
        <end position="143"/>
    </location>
</feature>
<accession>A0ABD5E0K5</accession>
<dbReference type="Gene3D" id="1.20.1720.10">
    <property type="entry name" value="Multidrug resistance protein D"/>
    <property type="match status" value="1"/>
</dbReference>
<feature type="transmembrane region" description="Helical" evidence="7">
    <location>
        <begin position="404"/>
        <end position="424"/>
    </location>
</feature>
<feature type="transmembrane region" description="Helical" evidence="7">
    <location>
        <begin position="312"/>
        <end position="330"/>
    </location>
</feature>
<evidence type="ECO:0000256" key="2">
    <source>
        <dbReference type="ARBA" id="ARBA00022448"/>
    </source>
</evidence>
<evidence type="ECO:0000259" key="8">
    <source>
        <dbReference type="PROSITE" id="PS50850"/>
    </source>
</evidence>
<dbReference type="InterPro" id="IPR020846">
    <property type="entry name" value="MFS_dom"/>
</dbReference>
<dbReference type="PANTHER" id="PTHR23501:SF191">
    <property type="entry name" value="VACUOLAR BASIC AMINO ACID TRANSPORTER 4"/>
    <property type="match status" value="1"/>
</dbReference>
<dbReference type="EMBL" id="JAVRER010000004">
    <property type="protein sequence ID" value="MDT0414563.1"/>
    <property type="molecule type" value="Genomic_DNA"/>
</dbReference>
<feature type="transmembrane region" description="Helical" evidence="7">
    <location>
        <begin position="155"/>
        <end position="172"/>
    </location>
</feature>
<dbReference type="PROSITE" id="PS50850">
    <property type="entry name" value="MFS"/>
    <property type="match status" value="1"/>
</dbReference>
<evidence type="ECO:0000256" key="1">
    <source>
        <dbReference type="ARBA" id="ARBA00004429"/>
    </source>
</evidence>
<evidence type="ECO:0000313" key="9">
    <source>
        <dbReference type="EMBL" id="MDT0414563.1"/>
    </source>
</evidence>
<keyword evidence="3 7" id="KW-0812">Transmembrane</keyword>
<dbReference type="Gene3D" id="1.20.1250.20">
    <property type="entry name" value="MFS general substrate transporter like domains"/>
    <property type="match status" value="1"/>
</dbReference>
<feature type="transmembrane region" description="Helical" evidence="7">
    <location>
        <begin position="436"/>
        <end position="453"/>
    </location>
</feature>
<evidence type="ECO:0000313" key="10">
    <source>
        <dbReference type="Proteomes" id="UP001183607"/>
    </source>
</evidence>
<dbReference type="InterPro" id="IPR036259">
    <property type="entry name" value="MFS_trans_sf"/>
</dbReference>
<evidence type="ECO:0000256" key="3">
    <source>
        <dbReference type="ARBA" id="ARBA00022692"/>
    </source>
</evidence>
<feature type="transmembrane region" description="Helical" evidence="7">
    <location>
        <begin position="184"/>
        <end position="209"/>
    </location>
</feature>
<sequence length="567" mass="57244">MTAPGAEGPIAAGDEPPATGAVRASAAGPVHTSPAGPASTSPAGPARPSATGPAEDQPSPPAPAEETTDRSSAEDGTAPTAPADEDTSPTRPTTDETTSAARTPPATRAKGEAFDRGLIAPMVLGSVLNPVNSSMLAVALVPIGRAFDAGPAQTAWLVTGLYLATAVGQPVIGRLVDAFGPRPLYLGGTALVGLAGVLGVCAPALWVLVVSRVLLGLGTSAAYPASMSLLRSEADRTGAESPNGILSTLSLCNQVIAIVGPSLGGALIGLGGWHLIFGINVPLSLACLVLGARRLPRRTGPHAAARERIDHAGMALFAGTLTTLMLFLMSPAPGRAWLPALAALLGAGFAVRELRAARPFIDLRVLGGNAPLLATYGRQFLASTTSYAFLYGFTQWLAEGRGLSASVSGLLLLPMPALAFLVTALTGRRAAIRSKLLVGATAQLAGCAVLLLLGAHTPLWALAALVALVGLPQGLNGLANQSALYAQADPARMGASAGLLRTFMYLGALVASVANAAFFAGGADTAGLHHLALLLLGFSAAFLVLSAADRSLRGPARHDVPQVTARL</sequence>
<comment type="subcellular location">
    <subcellularLocation>
        <location evidence="1">Cell inner membrane</location>
        <topology evidence="1">Multi-pass membrane protein</topology>
    </subcellularLocation>
</comment>
<feature type="compositionally biased region" description="Low complexity" evidence="6">
    <location>
        <begin position="32"/>
        <end position="54"/>
    </location>
</feature>